<gene>
    <name evidence="3" type="ORF">MY1_1245</name>
</gene>
<protein>
    <submittedName>
        <fullName evidence="3">Fructose-bisphosphate aldolase</fullName>
    </submittedName>
</protein>
<dbReference type="EMBL" id="AFPU01000001">
    <property type="protein sequence ID" value="EGP94003.1"/>
    <property type="molecule type" value="Genomic_DNA"/>
</dbReference>
<dbReference type="OrthoDB" id="6329at2157"/>
<keyword evidence="4" id="KW-1185">Reference proteome</keyword>
<reference evidence="3 4" key="1">
    <citation type="journal article" date="2011" name="J. Bacteriol.">
        <title>Genome Sequence of an Ammonia-Oxidizing Soil Archaeon, "Candidatus Nitrosoarchaeum koreensis" MY1.</title>
        <authorList>
            <person name="Kim B.K."/>
            <person name="Jung M.Y."/>
            <person name="Yu D.S."/>
            <person name="Park S.J."/>
            <person name="Oh T.K."/>
            <person name="Rhee S.K."/>
            <person name="Kim J.F."/>
        </authorList>
    </citation>
    <scope>NUCLEOTIDE SEQUENCE [LARGE SCALE GENOMIC DNA]</scope>
    <source>
        <strain evidence="3 4">MY1</strain>
    </source>
</reference>
<dbReference type="GO" id="GO:0004332">
    <property type="term" value="F:fructose-bisphosphate aldolase activity"/>
    <property type="evidence" value="ECO:0007669"/>
    <property type="project" value="InterPro"/>
</dbReference>
<dbReference type="InterPro" id="IPR050456">
    <property type="entry name" value="DeoC/FbaB_aldolase"/>
</dbReference>
<comment type="caution">
    <text evidence="3">The sequence shown here is derived from an EMBL/GenBank/DDBJ whole genome shotgun (WGS) entry which is preliminary data.</text>
</comment>
<dbReference type="PANTHER" id="PTHR47916:SF1">
    <property type="entry name" value="3-HYDROXY-5-PHOSPHONOOXYPENTANE-2,4-DIONE THIOLASE"/>
    <property type="match status" value="1"/>
</dbReference>
<organism evidence="3 4">
    <name type="scientific">Nitrosarchaeum koreense MY1</name>
    <dbReference type="NCBI Taxonomy" id="1001994"/>
    <lineage>
        <taxon>Archaea</taxon>
        <taxon>Nitrososphaerota</taxon>
        <taxon>Nitrososphaeria</taxon>
        <taxon>Nitrosopumilales</taxon>
        <taxon>Nitrosopumilaceae</taxon>
        <taxon>Nitrosarchaeum</taxon>
    </lineage>
</organism>
<dbReference type="InterPro" id="IPR041720">
    <property type="entry name" value="FbaB-like"/>
</dbReference>
<name>F9CXK1_9ARCH</name>
<proteinExistence type="inferred from homology"/>
<evidence type="ECO:0000313" key="3">
    <source>
        <dbReference type="EMBL" id="EGP94003.1"/>
    </source>
</evidence>
<dbReference type="SMART" id="SM01133">
    <property type="entry name" value="DeoC"/>
    <property type="match status" value="1"/>
</dbReference>
<dbReference type="CDD" id="cd00958">
    <property type="entry name" value="DhnA"/>
    <property type="match status" value="1"/>
</dbReference>
<dbReference type="InterPro" id="IPR013785">
    <property type="entry name" value="Aldolase_TIM"/>
</dbReference>
<dbReference type="Proteomes" id="UP000004440">
    <property type="component" value="Unassembled WGS sequence"/>
</dbReference>
<dbReference type="NCBIfam" id="NF006081">
    <property type="entry name" value="PRK08227.1"/>
    <property type="match status" value="1"/>
</dbReference>
<dbReference type="Pfam" id="PF01791">
    <property type="entry name" value="DeoC"/>
    <property type="match status" value="1"/>
</dbReference>
<dbReference type="PATRIC" id="fig|1001994.6.peg.1233"/>
<feature type="compositionally biased region" description="Low complexity" evidence="2">
    <location>
        <begin position="265"/>
        <end position="388"/>
    </location>
</feature>
<evidence type="ECO:0000313" key="4">
    <source>
        <dbReference type="Proteomes" id="UP000004440"/>
    </source>
</evidence>
<dbReference type="SUPFAM" id="SSF51569">
    <property type="entry name" value="Aldolase"/>
    <property type="match status" value="1"/>
</dbReference>
<dbReference type="InterPro" id="IPR002915">
    <property type="entry name" value="DeoC/FbaB/LacD_aldolase"/>
</dbReference>
<sequence length="388" mass="43399">MDWGLKNRISQIIKPQNNRALMLAVDHGYFLGPTEKLENPKKVIEPLLKYCDSLMLTRGVQRTSVPTSTNVPMVLRVSGGSSIIGEDLSKEEITVSIKDAIRLNASALAMSIFVGSKYEHQTIVNLGKLVNEAEEYGIPVLAVTAVGKELGKDARYLSLACRIAAEQGAHIVKTYYCENFEKVVQSCPVPIIVAGGKKIPERDALQLTYNAIKGGAVGVDMGRNIWQSDNPVAMIRAVRSIVHGNSNVDQAYKLYQSLRNERSNQNKPNQNKPNQNKPNQNKPNQNKPNQNKPNQNKPNQNKPNQNKPNQNKPNQNKPNQNKPNQNKPNQNKPNQNKPNQNKPNQNKPNQNKPNQNKPNQNKPNQNKPNQNKPNQNKPNQNKPVVNKK</sequence>
<evidence type="ECO:0000256" key="1">
    <source>
        <dbReference type="ARBA" id="ARBA00008116"/>
    </source>
</evidence>
<dbReference type="STRING" id="1001994.MY1_1245"/>
<dbReference type="AlphaFoldDB" id="F9CXK1"/>
<dbReference type="PANTHER" id="PTHR47916">
    <property type="entry name" value="FRUCTOSE-BISPHOSPHATE ALDOLASE CLASS 1"/>
    <property type="match status" value="1"/>
</dbReference>
<evidence type="ECO:0000256" key="2">
    <source>
        <dbReference type="SAM" id="MobiDB-lite"/>
    </source>
</evidence>
<accession>F9CXK1</accession>
<dbReference type="Gene3D" id="3.20.20.70">
    <property type="entry name" value="Aldolase class I"/>
    <property type="match status" value="1"/>
</dbReference>
<feature type="region of interest" description="Disordered" evidence="2">
    <location>
        <begin position="263"/>
        <end position="388"/>
    </location>
</feature>
<comment type="similarity">
    <text evidence="1">Belongs to the DeoC/FbaB aldolase family.</text>
</comment>